<comment type="caution">
    <text evidence="1">The sequence shown here is derived from an EMBL/GenBank/DDBJ whole genome shotgun (WGS) entry which is preliminary data.</text>
</comment>
<name>A0ABT4D2S2_9CLOT</name>
<sequence length="84" mass="9760">MDNINIRLYYKNQLDLGNALKSLIDSYFENNLSDSNLEENIVSIVNANKDKFYKNNRNEIASKPKQLLGKTRIQVLEKVLNKDN</sequence>
<dbReference type="InterPro" id="IPR030902">
    <property type="entry name" value="CLB_0814_fam"/>
</dbReference>
<reference evidence="1" key="1">
    <citation type="submission" date="2022-12" db="EMBL/GenBank/DDBJ databases">
        <authorList>
            <person name="Wang J."/>
        </authorList>
    </citation>
    <scope>NUCLEOTIDE SEQUENCE</scope>
    <source>
        <strain evidence="1">HY-45-18</strain>
    </source>
</reference>
<gene>
    <name evidence="1" type="ORF">OW763_13920</name>
</gene>
<dbReference type="NCBIfam" id="TIGR04540">
    <property type="entry name" value="CLB_0814_fam"/>
    <property type="match status" value="1"/>
</dbReference>
<keyword evidence="2" id="KW-1185">Reference proteome</keyword>
<dbReference type="RefSeq" id="WP_268041750.1">
    <property type="nucleotide sequence ID" value="NZ_JAPQER010000007.1"/>
</dbReference>
<organism evidence="1 2">
    <name type="scientific">Clostridium aestuarii</name>
    <dbReference type="NCBI Taxonomy" id="338193"/>
    <lineage>
        <taxon>Bacteria</taxon>
        <taxon>Bacillati</taxon>
        <taxon>Bacillota</taxon>
        <taxon>Clostridia</taxon>
        <taxon>Eubacteriales</taxon>
        <taxon>Clostridiaceae</taxon>
        <taxon>Clostridium</taxon>
    </lineage>
</organism>
<protein>
    <submittedName>
        <fullName evidence="1">TIGR04540 family protein</fullName>
    </submittedName>
</protein>
<accession>A0ABT4D2S2</accession>
<dbReference type="Proteomes" id="UP001078443">
    <property type="component" value="Unassembled WGS sequence"/>
</dbReference>
<evidence type="ECO:0000313" key="2">
    <source>
        <dbReference type="Proteomes" id="UP001078443"/>
    </source>
</evidence>
<dbReference type="EMBL" id="JAPQER010000007">
    <property type="protein sequence ID" value="MCY6485427.1"/>
    <property type="molecule type" value="Genomic_DNA"/>
</dbReference>
<proteinExistence type="predicted"/>
<evidence type="ECO:0000313" key="1">
    <source>
        <dbReference type="EMBL" id="MCY6485427.1"/>
    </source>
</evidence>